<dbReference type="GeneID" id="25376395"/>
<evidence type="ECO:0000313" key="2">
    <source>
        <dbReference type="EMBL" id="CDJ32986.1"/>
    </source>
</evidence>
<dbReference type="Proteomes" id="UP000030744">
    <property type="component" value="Unassembled WGS sequence"/>
</dbReference>
<proteinExistence type="predicted"/>
<reference evidence="2" key="2">
    <citation type="submission" date="2013-10" db="EMBL/GenBank/DDBJ databases">
        <authorList>
            <person name="Aslett M."/>
        </authorList>
    </citation>
    <scope>NUCLEOTIDE SEQUENCE [LARGE SCALE GENOMIC DNA]</scope>
    <source>
        <strain evidence="2">Houghton</strain>
    </source>
</reference>
<evidence type="ECO:0000313" key="3">
    <source>
        <dbReference type="Proteomes" id="UP000030744"/>
    </source>
</evidence>
<dbReference type="Pfam" id="PF11054">
    <property type="entry name" value="Surface_antigen"/>
    <property type="match status" value="2"/>
</dbReference>
<dbReference type="InterPro" id="IPR021288">
    <property type="entry name" value="Surface_antigen"/>
</dbReference>
<keyword evidence="3" id="KW-1185">Reference proteome</keyword>
<protein>
    <submittedName>
        <fullName evidence="2">SAG family member</fullName>
    </submittedName>
</protein>
<accession>U6K837</accession>
<keyword evidence="1" id="KW-0472">Membrane</keyword>
<feature type="transmembrane region" description="Helical" evidence="1">
    <location>
        <begin position="140"/>
        <end position="165"/>
    </location>
</feature>
<name>U6K837_9EIME</name>
<reference evidence="2" key="1">
    <citation type="submission" date="2013-10" db="EMBL/GenBank/DDBJ databases">
        <title>Genomic analysis of the causative agents of coccidiosis in chickens.</title>
        <authorList>
            <person name="Reid A.J."/>
            <person name="Blake D."/>
            <person name="Billington K."/>
            <person name="Browne H."/>
            <person name="Dunn M."/>
            <person name="Hung S."/>
            <person name="Kawahara F."/>
            <person name="Miranda-Saavedra D."/>
            <person name="Mourier T."/>
            <person name="Nagra H."/>
            <person name="Otto T.D."/>
            <person name="Rawlings N."/>
            <person name="Sanchez A."/>
            <person name="Sanders M."/>
            <person name="Subramaniam C."/>
            <person name="Tay Y."/>
            <person name="Dear P."/>
            <person name="Doerig C."/>
            <person name="Gruber A."/>
            <person name="Parkinson J."/>
            <person name="Shirley M."/>
            <person name="Wan K.L."/>
            <person name="Berriman M."/>
            <person name="Tomley F."/>
            <person name="Pain A."/>
        </authorList>
    </citation>
    <scope>NUCLEOTIDE SEQUENCE [LARGE SCALE GENOMIC DNA]</scope>
    <source>
        <strain evidence="2">Houghton</strain>
    </source>
</reference>
<dbReference type="RefSeq" id="XP_013355550.1">
    <property type="nucleotide sequence ID" value="XM_013500096.1"/>
</dbReference>
<evidence type="ECO:0000256" key="1">
    <source>
        <dbReference type="SAM" id="Phobius"/>
    </source>
</evidence>
<dbReference type="AlphaFoldDB" id="U6K837"/>
<sequence>MAESVTTIKPDGTYAYAVQDGTNADCEAAVAYWKEAFANFDGLPPANSTDTTVYKSAQNVSFISLFNPDENPKVDCAYFTCPAAATPTGARGGETDKELKALLCVTTPKALTDADAPFTQEEWDRITKAINSGSAAVPTFFAVAAAAVAALFLLLSLAAAAVLLARVDGQEPENTATNKAVRVNCSSQMNAARSLAGFTGFQAAADSANPPEQLPIYSSSTKGRSGSTELNTGYLTAVCQAMKQNTVTEGEIKPDGTYAYAVQEGTDADCQAAVDHWKEAFTNFDGLPPPYDKTTDVYKAANNVSFISLFNPQENPKVDCAYFTCPAGVKAKGVDSGTGDDKELKALLCVTTPKALTAEVAPFTQEQWDRITKAINSGSAAMPTFFAVAAAAVAAFFL</sequence>
<keyword evidence="1" id="KW-0812">Transmembrane</keyword>
<gene>
    <name evidence="2" type="ORF">EMH_0014350</name>
</gene>
<dbReference type="VEuPathDB" id="ToxoDB:EMH_0014350"/>
<keyword evidence="1" id="KW-1133">Transmembrane helix</keyword>
<organism evidence="2 3">
    <name type="scientific">Eimeria mitis</name>
    <dbReference type="NCBI Taxonomy" id="44415"/>
    <lineage>
        <taxon>Eukaryota</taxon>
        <taxon>Sar</taxon>
        <taxon>Alveolata</taxon>
        <taxon>Apicomplexa</taxon>
        <taxon>Conoidasida</taxon>
        <taxon>Coccidia</taxon>
        <taxon>Eucoccidiorida</taxon>
        <taxon>Eimeriorina</taxon>
        <taxon>Eimeriidae</taxon>
        <taxon>Eimeria</taxon>
    </lineage>
</organism>
<dbReference type="EMBL" id="HG684729">
    <property type="protein sequence ID" value="CDJ32986.1"/>
    <property type="molecule type" value="Genomic_DNA"/>
</dbReference>
<feature type="transmembrane region" description="Helical" evidence="1">
    <location>
        <begin position="380"/>
        <end position="397"/>
    </location>
</feature>